<dbReference type="InterPro" id="IPR027267">
    <property type="entry name" value="AH/BAR_dom_sf"/>
</dbReference>
<feature type="transmembrane region" description="Helical" evidence="1">
    <location>
        <begin position="105"/>
        <end position="124"/>
    </location>
</feature>
<sequence>LSRAQRSFSQVLNDFRFECIGEVETDDEVEIADALKEFSKMIDAVENERDIMLNHANAQLIIPLETFRKEQIGGAKEEKKKFDKQTEKYCLAVQNYLNLSSKRKIQFCVSFYLLCMGLLLFIIAKAQSGELQYRGAHTRQGYLGVQKKGSLGTYTWNKHYCMYTKENKILTMIPYTQTQGRLNASTDTMVVTSCIRKMTDSIDRRFTFEITALERSQPILLQAQNEEDRKSWLEAMDGKEPLYMDSNSLPKFKDRYHRPGSLQSGWCGSKVKILISNVFDKKKASQLNLSRSG</sequence>
<dbReference type="Proteomes" id="UP001163046">
    <property type="component" value="Unassembled WGS sequence"/>
</dbReference>
<comment type="caution">
    <text evidence="3">The sequence shown here is derived from an EMBL/GenBank/DDBJ whole genome shotgun (WGS) entry which is preliminary data.</text>
</comment>
<reference evidence="3" key="1">
    <citation type="submission" date="2023-01" db="EMBL/GenBank/DDBJ databases">
        <title>Genome assembly of the deep-sea coral Lophelia pertusa.</title>
        <authorList>
            <person name="Herrera S."/>
            <person name="Cordes E."/>
        </authorList>
    </citation>
    <scope>NUCLEOTIDE SEQUENCE</scope>
    <source>
        <strain evidence="3">USNM1676648</strain>
        <tissue evidence="3">Polyp</tissue>
    </source>
</reference>
<dbReference type="EMBL" id="MU827594">
    <property type="protein sequence ID" value="KAJ7347151.1"/>
    <property type="molecule type" value="Genomic_DNA"/>
</dbReference>
<dbReference type="Gene3D" id="1.20.1270.60">
    <property type="entry name" value="Arfaptin homology (AH) domain/BAR domain"/>
    <property type="match status" value="1"/>
</dbReference>
<dbReference type="InterPro" id="IPR001849">
    <property type="entry name" value="PH_domain"/>
</dbReference>
<dbReference type="InterPro" id="IPR047234">
    <property type="entry name" value="GRAF_fam"/>
</dbReference>
<dbReference type="Gene3D" id="2.30.29.30">
    <property type="entry name" value="Pleckstrin-homology domain (PH domain)/Phosphotyrosine-binding domain (PTB)"/>
    <property type="match status" value="1"/>
</dbReference>
<dbReference type="Pfam" id="PF00169">
    <property type="entry name" value="PH"/>
    <property type="match status" value="1"/>
</dbReference>
<dbReference type="SUPFAM" id="SSF103657">
    <property type="entry name" value="BAR/IMD domain-like"/>
    <property type="match status" value="1"/>
</dbReference>
<keyword evidence="1" id="KW-0472">Membrane</keyword>
<dbReference type="InterPro" id="IPR004148">
    <property type="entry name" value="BAR_dom"/>
</dbReference>
<dbReference type="PANTHER" id="PTHR12552:SF1">
    <property type="entry name" value="RHO GTPASE-ACTIVATING PROTEIN GRAF"/>
    <property type="match status" value="1"/>
</dbReference>
<dbReference type="SMART" id="SM00233">
    <property type="entry name" value="PH"/>
    <property type="match status" value="1"/>
</dbReference>
<dbReference type="GO" id="GO:0005737">
    <property type="term" value="C:cytoplasm"/>
    <property type="evidence" value="ECO:0007669"/>
    <property type="project" value="InterPro"/>
</dbReference>
<keyword evidence="1" id="KW-1133">Transmembrane helix</keyword>
<dbReference type="AlphaFoldDB" id="A0A9W9YII6"/>
<dbReference type="InterPro" id="IPR047225">
    <property type="entry name" value="PH_GRAF"/>
</dbReference>
<name>A0A9W9YII6_9CNID</name>
<accession>A0A9W9YII6</accession>
<feature type="non-terminal residue" evidence="3">
    <location>
        <position position="1"/>
    </location>
</feature>
<feature type="domain" description="PH" evidence="2">
    <location>
        <begin position="136"/>
        <end position="241"/>
    </location>
</feature>
<evidence type="ECO:0000256" key="1">
    <source>
        <dbReference type="SAM" id="Phobius"/>
    </source>
</evidence>
<gene>
    <name evidence="3" type="primary">ARHGAP42_2</name>
    <name evidence="3" type="ORF">OS493_040119</name>
</gene>
<evidence type="ECO:0000313" key="4">
    <source>
        <dbReference type="Proteomes" id="UP001163046"/>
    </source>
</evidence>
<evidence type="ECO:0000259" key="2">
    <source>
        <dbReference type="PROSITE" id="PS50003"/>
    </source>
</evidence>
<dbReference type="CDD" id="cd01249">
    <property type="entry name" value="BAR-PH_GRAF_family"/>
    <property type="match status" value="1"/>
</dbReference>
<dbReference type="PROSITE" id="PS50003">
    <property type="entry name" value="PH_DOMAIN"/>
    <property type="match status" value="1"/>
</dbReference>
<dbReference type="SUPFAM" id="SSF50729">
    <property type="entry name" value="PH domain-like"/>
    <property type="match status" value="1"/>
</dbReference>
<keyword evidence="4" id="KW-1185">Reference proteome</keyword>
<evidence type="ECO:0000313" key="3">
    <source>
        <dbReference type="EMBL" id="KAJ7347151.1"/>
    </source>
</evidence>
<dbReference type="PANTHER" id="PTHR12552">
    <property type="entry name" value="OLIGOPHRENIN 1"/>
    <property type="match status" value="1"/>
</dbReference>
<dbReference type="GO" id="GO:0005096">
    <property type="term" value="F:GTPase activator activity"/>
    <property type="evidence" value="ECO:0007669"/>
    <property type="project" value="InterPro"/>
</dbReference>
<proteinExistence type="predicted"/>
<organism evidence="3 4">
    <name type="scientific">Desmophyllum pertusum</name>
    <dbReference type="NCBI Taxonomy" id="174260"/>
    <lineage>
        <taxon>Eukaryota</taxon>
        <taxon>Metazoa</taxon>
        <taxon>Cnidaria</taxon>
        <taxon>Anthozoa</taxon>
        <taxon>Hexacorallia</taxon>
        <taxon>Scleractinia</taxon>
        <taxon>Caryophylliina</taxon>
        <taxon>Caryophylliidae</taxon>
        <taxon>Desmophyllum</taxon>
    </lineage>
</organism>
<keyword evidence="1" id="KW-0812">Transmembrane</keyword>
<dbReference type="InterPro" id="IPR011993">
    <property type="entry name" value="PH-like_dom_sf"/>
</dbReference>
<dbReference type="Pfam" id="PF16746">
    <property type="entry name" value="BAR_3"/>
    <property type="match status" value="1"/>
</dbReference>
<dbReference type="OrthoDB" id="6020474at2759"/>
<feature type="non-terminal residue" evidence="3">
    <location>
        <position position="293"/>
    </location>
</feature>
<protein>
    <submittedName>
        <fullName evidence="3">Rho GTPase-activating protein 42</fullName>
    </submittedName>
</protein>